<dbReference type="GO" id="GO:0007165">
    <property type="term" value="P:signal transduction"/>
    <property type="evidence" value="ECO:0007669"/>
    <property type="project" value="InterPro"/>
</dbReference>
<reference evidence="4" key="1">
    <citation type="journal article" date="2013" name="Genome Biol. Evol.">
        <title>Punctuated emergences of genetic and phenotypic innovations in eumetazoan, bilaterian, euteleostome, and hominidae ancestors.</title>
        <authorList>
            <person name="Wenger Y."/>
            <person name="Galliot B."/>
        </authorList>
    </citation>
    <scope>NUCLEOTIDE SEQUENCE</scope>
    <source>
        <tissue evidence="4">Whole animals</tissue>
    </source>
</reference>
<dbReference type="OrthoDB" id="6021192at2759"/>
<dbReference type="SUPFAM" id="SSF48350">
    <property type="entry name" value="GTPase activation domain, GAP"/>
    <property type="match status" value="1"/>
</dbReference>
<evidence type="ECO:0000259" key="3">
    <source>
        <dbReference type="PROSITE" id="PS50238"/>
    </source>
</evidence>
<dbReference type="EMBL" id="HAAD01001695">
    <property type="protein sequence ID" value="CDG67927.1"/>
    <property type="molecule type" value="mRNA"/>
</dbReference>
<dbReference type="PANTHER" id="PTHR45899">
    <property type="entry name" value="RHO GTPASE ACTIVATING PROTEIN AT 15B, ISOFORM C"/>
    <property type="match status" value="1"/>
</dbReference>
<dbReference type="Gene3D" id="2.30.29.30">
    <property type="entry name" value="Pleckstrin-homology domain (PH domain)/Phosphotyrosine-binding domain (PTB)"/>
    <property type="match status" value="2"/>
</dbReference>
<name>T2M7I9_HYDVU</name>
<dbReference type="InterPro" id="IPR011993">
    <property type="entry name" value="PH-like_dom_sf"/>
</dbReference>
<dbReference type="InterPro" id="IPR008936">
    <property type="entry name" value="Rho_GTPase_activation_prot"/>
</dbReference>
<feature type="domain" description="PH" evidence="2">
    <location>
        <begin position="63"/>
        <end position="154"/>
    </location>
</feature>
<feature type="domain" description="Rho-GAP" evidence="3">
    <location>
        <begin position="159"/>
        <end position="347"/>
    </location>
</feature>
<dbReference type="PROSITE" id="PS50238">
    <property type="entry name" value="RHOGAP"/>
    <property type="match status" value="1"/>
</dbReference>
<dbReference type="SMART" id="SM00324">
    <property type="entry name" value="RhoGAP"/>
    <property type="match status" value="1"/>
</dbReference>
<organism evidence="4">
    <name type="scientific">Hydra vulgaris</name>
    <name type="common">Hydra</name>
    <name type="synonym">Hydra attenuata</name>
    <dbReference type="NCBI Taxonomy" id="6087"/>
    <lineage>
        <taxon>Eukaryota</taxon>
        <taxon>Metazoa</taxon>
        <taxon>Cnidaria</taxon>
        <taxon>Hydrozoa</taxon>
        <taxon>Hydroidolina</taxon>
        <taxon>Anthoathecata</taxon>
        <taxon>Aplanulata</taxon>
        <taxon>Hydridae</taxon>
        <taxon>Hydra</taxon>
    </lineage>
</organism>
<dbReference type="InterPro" id="IPR000198">
    <property type="entry name" value="RhoGAP_dom"/>
</dbReference>
<dbReference type="GO" id="GO:0005737">
    <property type="term" value="C:cytoplasm"/>
    <property type="evidence" value="ECO:0007669"/>
    <property type="project" value="TreeGrafter"/>
</dbReference>
<dbReference type="PANTHER" id="PTHR45899:SF2">
    <property type="entry name" value="RHO GTPASE ACTIVATING PROTEIN AT 15B, ISOFORM C"/>
    <property type="match status" value="1"/>
</dbReference>
<evidence type="ECO:0000259" key="2">
    <source>
        <dbReference type="PROSITE" id="PS50003"/>
    </source>
</evidence>
<accession>T2M7I9</accession>
<sequence>EDQRTPYELAKDSGMDLQSELLLQYNGNLSLEEHNALLETANAANASNAEELQKELDSLSKKTFEKSGLLLTKLTKNDSWKEKLFILQGRKLWYHKGPKEDDNEIIDLTKLEDIDCCADDFSITLTVAKRQYFMKGFILEDAKSWETAIRNKQVMNVNIELQECGTNKVPYIIEKCITYIQLHALKTEGIYRLSGSISVVKRLTLMFNQDAANVRLSFDECSDVHAVASLLKQYLRQLPEPLLTNELYNDFISNSYEVSDEAHNDKMYRYQDLLQMLPDINYNSLRYIILHLNQIIKEADKNKMTLRNISLLFGPILLSKGNTVDQALLNQEYSVLSDILTYFQWLFNVDDNELKVLENMQDGFKKLQEAQEENDRLKAQGPVNISSMQVPIHVESNEDQMKMTKSTKPSDVCLYCIKKYNLCVDGNWALFESSQDNMSERLIHSKEDVLTLAMNIGDKKLVVKENYVVAKLSQFRSTSLGLQGYLHYSKNDSKTWKKNMFVDVKNGNVKVFSKKGSSKEDENIAIHETMLYMGLELKKKPPAKYGFSLLIKDNEKFETRYFSTDNEVEVDMFVATILSIRYPTGLWTQINSIEEENEETVTLAESENHWGRQSTYLRPRGASLRMLHQLQQKKNALKNALHI</sequence>
<dbReference type="InterPro" id="IPR052227">
    <property type="entry name" value="Arf-Rho-GAP_ANK-PH_domain"/>
</dbReference>
<dbReference type="Gene3D" id="3.10.20.90">
    <property type="entry name" value="Phosphatidylinositol 3-kinase Catalytic Subunit, Chain A, domain 1"/>
    <property type="match status" value="1"/>
</dbReference>
<protein>
    <submittedName>
        <fullName evidence="4">Arf-GAP with Rho-GAP domain, ANK repeat and PH domain-containing protein 1</fullName>
    </submittedName>
</protein>
<dbReference type="InterPro" id="IPR001849">
    <property type="entry name" value="PH_domain"/>
</dbReference>
<evidence type="ECO:0000313" key="4">
    <source>
        <dbReference type="EMBL" id="CDG67927.1"/>
    </source>
</evidence>
<dbReference type="SUPFAM" id="SSF50729">
    <property type="entry name" value="PH domain-like"/>
    <property type="match status" value="2"/>
</dbReference>
<dbReference type="AlphaFoldDB" id="T2M7I9"/>
<gene>
    <name evidence="4" type="primary">ARAP1</name>
</gene>
<dbReference type="GO" id="GO:0005096">
    <property type="term" value="F:GTPase activator activity"/>
    <property type="evidence" value="ECO:0007669"/>
    <property type="project" value="UniProtKB-KW"/>
</dbReference>
<feature type="non-terminal residue" evidence="4">
    <location>
        <position position="1"/>
    </location>
</feature>
<dbReference type="GO" id="GO:0005547">
    <property type="term" value="F:phosphatidylinositol-3,4,5-trisphosphate binding"/>
    <property type="evidence" value="ECO:0007669"/>
    <property type="project" value="TreeGrafter"/>
</dbReference>
<dbReference type="Gene3D" id="1.10.555.10">
    <property type="entry name" value="Rho GTPase activation protein"/>
    <property type="match status" value="1"/>
</dbReference>
<dbReference type="Pfam" id="PF00620">
    <property type="entry name" value="RhoGAP"/>
    <property type="match status" value="1"/>
</dbReference>
<evidence type="ECO:0000256" key="1">
    <source>
        <dbReference type="ARBA" id="ARBA00022468"/>
    </source>
</evidence>
<dbReference type="SMART" id="SM00233">
    <property type="entry name" value="PH"/>
    <property type="match status" value="2"/>
</dbReference>
<keyword evidence="1" id="KW-0343">GTPase activation</keyword>
<dbReference type="PROSITE" id="PS50003">
    <property type="entry name" value="PH_DOMAIN"/>
    <property type="match status" value="1"/>
</dbReference>
<proteinExistence type="evidence at transcript level"/>